<dbReference type="EMBL" id="UPPP01000116">
    <property type="protein sequence ID" value="VBB09373.1"/>
    <property type="molecule type" value="Genomic_DNA"/>
</dbReference>
<name>A0A498RGY6_9FIRM</name>
<evidence type="ECO:0000313" key="3">
    <source>
        <dbReference type="Proteomes" id="UP000277811"/>
    </source>
</evidence>
<gene>
    <name evidence="2" type="ORF">LUCI_4663</name>
</gene>
<reference evidence="2 3" key="1">
    <citation type="submission" date="2018-06" db="EMBL/GenBank/DDBJ databases">
        <authorList>
            <person name="Strepis N."/>
        </authorList>
    </citation>
    <scope>NUCLEOTIDE SEQUENCE [LARGE SCALE GENOMIC DNA]</scope>
    <source>
        <strain evidence="2">LUCI</strain>
    </source>
</reference>
<sequence length="75" mass="8379">MEIDSGKFRYIVGMCSIIGGILFNLTETWYFGWHLKPQLPAEMICDYIAQVAIVSGSLIVGYVIMFQGGNKDKEA</sequence>
<dbReference type="Proteomes" id="UP000277811">
    <property type="component" value="Unassembled WGS sequence"/>
</dbReference>
<feature type="transmembrane region" description="Helical" evidence="1">
    <location>
        <begin position="47"/>
        <end position="66"/>
    </location>
</feature>
<keyword evidence="1" id="KW-1133">Transmembrane helix</keyword>
<accession>A0A498RGY6</accession>
<dbReference type="RefSeq" id="WP_122630161.1">
    <property type="nucleotide sequence ID" value="NZ_UPPP01000116.1"/>
</dbReference>
<protein>
    <submittedName>
        <fullName evidence="2">Uncharacterized protein</fullName>
    </submittedName>
</protein>
<evidence type="ECO:0000256" key="1">
    <source>
        <dbReference type="SAM" id="Phobius"/>
    </source>
</evidence>
<proteinExistence type="predicted"/>
<keyword evidence="1" id="KW-0472">Membrane</keyword>
<feature type="transmembrane region" description="Helical" evidence="1">
    <location>
        <begin position="12"/>
        <end position="32"/>
    </location>
</feature>
<evidence type="ECO:0000313" key="2">
    <source>
        <dbReference type="EMBL" id="VBB09373.1"/>
    </source>
</evidence>
<dbReference type="AlphaFoldDB" id="A0A498RGY6"/>
<organism evidence="2 3">
    <name type="scientific">Lucifera butyrica</name>
    <dbReference type="NCBI Taxonomy" id="1351585"/>
    <lineage>
        <taxon>Bacteria</taxon>
        <taxon>Bacillati</taxon>
        <taxon>Bacillota</taxon>
        <taxon>Negativicutes</taxon>
        <taxon>Veillonellales</taxon>
        <taxon>Veillonellaceae</taxon>
        <taxon>Lucifera</taxon>
    </lineage>
</organism>
<keyword evidence="1" id="KW-0812">Transmembrane</keyword>
<dbReference type="OrthoDB" id="3036077at2"/>
<keyword evidence="3" id="KW-1185">Reference proteome</keyword>